<evidence type="ECO:0000256" key="4">
    <source>
        <dbReference type="ARBA" id="ARBA00023136"/>
    </source>
</evidence>
<gene>
    <name evidence="7" type="ORF">ACFYU5_35780</name>
</gene>
<dbReference type="EMBL" id="JBIAMT010000011">
    <property type="protein sequence ID" value="MFF0501796.1"/>
    <property type="molecule type" value="Genomic_DNA"/>
</dbReference>
<feature type="transmembrane region" description="Helical" evidence="5">
    <location>
        <begin position="118"/>
        <end position="141"/>
    </location>
</feature>
<feature type="transmembrane region" description="Helical" evidence="5">
    <location>
        <begin position="90"/>
        <end position="112"/>
    </location>
</feature>
<feature type="transmembrane region" description="Helical" evidence="5">
    <location>
        <begin position="366"/>
        <end position="398"/>
    </location>
</feature>
<feature type="transmembrane region" description="Helical" evidence="5">
    <location>
        <begin position="23"/>
        <end position="41"/>
    </location>
</feature>
<feature type="transmembrane region" description="Helical" evidence="5">
    <location>
        <begin position="295"/>
        <end position="313"/>
    </location>
</feature>
<keyword evidence="2 5" id="KW-0812">Transmembrane</keyword>
<feature type="transmembrane region" description="Helical" evidence="5">
    <location>
        <begin position="185"/>
        <end position="204"/>
    </location>
</feature>
<keyword evidence="3 5" id="KW-1133">Transmembrane helix</keyword>
<sequence length="406" mass="42067">MFLRFTGNLHRPATRSRGHVNHWSWRVCAATLVLQAVFYGVRILVSYRLLALSGSATTVGVATAVYSLAPLFIAMRVGRAVDRGHIREMFTVGIALTVTGCLTLAFSETLWIVGVGSVMVGTGQLLVTVAGQGFISVFAAATQESLDRGFARLTLSVSIGQALGIPFVGAIVTHHPHTGVETTRALLVLAALGAASLAFVVKLPGPDKRSANAIVSHRQSVRQMLRLPGLAAAILSSLVVLTAMDLVVAYMPVLGQELGFSVTMVSLLITVRTGASILSRALLPLVLRFVSRRKLLISATLLPALPTAAIPLVDGPWAIAALMGTAGLFWGIGQPLTMTWVVSLVSPENKGAALSLRLTGNRLGQVGIPIGAGLAAGLGGTTGVFVIIGCLLAAAAAATTKSSTAG</sequence>
<feature type="transmembrane region" description="Helical" evidence="5">
    <location>
        <begin position="153"/>
        <end position="173"/>
    </location>
</feature>
<evidence type="ECO:0000256" key="1">
    <source>
        <dbReference type="ARBA" id="ARBA00004651"/>
    </source>
</evidence>
<evidence type="ECO:0000256" key="5">
    <source>
        <dbReference type="SAM" id="Phobius"/>
    </source>
</evidence>
<feature type="transmembrane region" description="Helical" evidence="5">
    <location>
        <begin position="225"/>
        <end position="252"/>
    </location>
</feature>
<evidence type="ECO:0000313" key="8">
    <source>
        <dbReference type="Proteomes" id="UP001601442"/>
    </source>
</evidence>
<keyword evidence="8" id="KW-1185">Reference proteome</keyword>
<dbReference type="InterPro" id="IPR036259">
    <property type="entry name" value="MFS_trans_sf"/>
</dbReference>
<dbReference type="PANTHER" id="PTHR23526">
    <property type="entry name" value="INTEGRAL MEMBRANE TRANSPORT PROTEIN-RELATED"/>
    <property type="match status" value="1"/>
</dbReference>
<proteinExistence type="predicted"/>
<evidence type="ECO:0000259" key="6">
    <source>
        <dbReference type="PROSITE" id="PS50850"/>
    </source>
</evidence>
<name>A0ABW6PF52_9NOCA</name>
<feature type="transmembrane region" description="Helical" evidence="5">
    <location>
        <begin position="319"/>
        <end position="345"/>
    </location>
</feature>
<feature type="transmembrane region" description="Helical" evidence="5">
    <location>
        <begin position="258"/>
        <end position="283"/>
    </location>
</feature>
<dbReference type="InterPro" id="IPR052528">
    <property type="entry name" value="Sugar_transport-like"/>
</dbReference>
<dbReference type="InterPro" id="IPR020846">
    <property type="entry name" value="MFS_dom"/>
</dbReference>
<dbReference type="Proteomes" id="UP001601442">
    <property type="component" value="Unassembled WGS sequence"/>
</dbReference>
<organism evidence="7 8">
    <name type="scientific">Nocardia aobensis</name>
    <dbReference type="NCBI Taxonomy" id="257277"/>
    <lineage>
        <taxon>Bacteria</taxon>
        <taxon>Bacillati</taxon>
        <taxon>Actinomycetota</taxon>
        <taxon>Actinomycetes</taxon>
        <taxon>Mycobacteriales</taxon>
        <taxon>Nocardiaceae</taxon>
        <taxon>Nocardia</taxon>
    </lineage>
</organism>
<feature type="transmembrane region" description="Helical" evidence="5">
    <location>
        <begin position="47"/>
        <end position="69"/>
    </location>
</feature>
<comment type="caution">
    <text evidence="7">The sequence shown here is derived from an EMBL/GenBank/DDBJ whole genome shotgun (WGS) entry which is preliminary data.</text>
</comment>
<evidence type="ECO:0000313" key="7">
    <source>
        <dbReference type="EMBL" id="MFF0501796.1"/>
    </source>
</evidence>
<protein>
    <submittedName>
        <fullName evidence="7">MFS transporter</fullName>
    </submittedName>
</protein>
<accession>A0ABW6PF52</accession>
<reference evidence="7 8" key="1">
    <citation type="submission" date="2024-10" db="EMBL/GenBank/DDBJ databases">
        <title>The Natural Products Discovery Center: Release of the First 8490 Sequenced Strains for Exploring Actinobacteria Biosynthetic Diversity.</title>
        <authorList>
            <person name="Kalkreuter E."/>
            <person name="Kautsar S.A."/>
            <person name="Yang D."/>
            <person name="Bader C.D."/>
            <person name="Teijaro C.N."/>
            <person name="Fluegel L."/>
            <person name="Davis C.M."/>
            <person name="Simpson J.R."/>
            <person name="Lauterbach L."/>
            <person name="Steele A.D."/>
            <person name="Gui C."/>
            <person name="Meng S."/>
            <person name="Li G."/>
            <person name="Viehrig K."/>
            <person name="Ye F."/>
            <person name="Su P."/>
            <person name="Kiefer A.F."/>
            <person name="Nichols A."/>
            <person name="Cepeda A.J."/>
            <person name="Yan W."/>
            <person name="Fan B."/>
            <person name="Jiang Y."/>
            <person name="Adhikari A."/>
            <person name="Zheng C.-J."/>
            <person name="Schuster L."/>
            <person name="Cowan T.M."/>
            <person name="Smanski M.J."/>
            <person name="Chevrette M.G."/>
            <person name="De Carvalho L.P.S."/>
            <person name="Shen B."/>
        </authorList>
    </citation>
    <scope>NUCLEOTIDE SEQUENCE [LARGE SCALE GENOMIC DNA]</scope>
    <source>
        <strain evidence="7 8">NPDC004119</strain>
    </source>
</reference>
<feature type="domain" description="Major facilitator superfamily (MFS) profile" evidence="6">
    <location>
        <begin position="1"/>
        <end position="406"/>
    </location>
</feature>
<evidence type="ECO:0000256" key="2">
    <source>
        <dbReference type="ARBA" id="ARBA00022692"/>
    </source>
</evidence>
<dbReference type="Pfam" id="PF07690">
    <property type="entry name" value="MFS_1"/>
    <property type="match status" value="1"/>
</dbReference>
<comment type="subcellular location">
    <subcellularLocation>
        <location evidence="1">Cell membrane</location>
        <topology evidence="1">Multi-pass membrane protein</topology>
    </subcellularLocation>
</comment>
<dbReference type="PROSITE" id="PS50850">
    <property type="entry name" value="MFS"/>
    <property type="match status" value="1"/>
</dbReference>
<dbReference type="PANTHER" id="PTHR23526:SF4">
    <property type="entry name" value="INTEGRAL MEMBRANE TRANSPORT PROTEIN"/>
    <property type="match status" value="1"/>
</dbReference>
<dbReference type="SUPFAM" id="SSF103473">
    <property type="entry name" value="MFS general substrate transporter"/>
    <property type="match status" value="1"/>
</dbReference>
<keyword evidence="4 5" id="KW-0472">Membrane</keyword>
<evidence type="ECO:0000256" key="3">
    <source>
        <dbReference type="ARBA" id="ARBA00022989"/>
    </source>
</evidence>
<dbReference type="InterPro" id="IPR011701">
    <property type="entry name" value="MFS"/>
</dbReference>
<dbReference type="Gene3D" id="1.20.1250.20">
    <property type="entry name" value="MFS general substrate transporter like domains"/>
    <property type="match status" value="2"/>
</dbReference>
<dbReference type="RefSeq" id="WP_387401798.1">
    <property type="nucleotide sequence ID" value="NZ_JBIAMT010000011.1"/>
</dbReference>